<dbReference type="EMBL" id="CP045897">
    <property type="protein sequence ID" value="QQP51182.1"/>
    <property type="molecule type" value="Genomic_DNA"/>
</dbReference>
<evidence type="ECO:0000256" key="1">
    <source>
        <dbReference type="SAM" id="MobiDB-lite"/>
    </source>
</evidence>
<feature type="region of interest" description="Disordered" evidence="1">
    <location>
        <begin position="62"/>
        <end position="81"/>
    </location>
</feature>
<keyword evidence="2" id="KW-1133">Transmembrane helix</keyword>
<name>A0A7T8HJD3_CALRO</name>
<dbReference type="Proteomes" id="UP000595437">
    <property type="component" value="Chromosome 8"/>
</dbReference>
<keyword evidence="4" id="KW-1185">Reference proteome</keyword>
<reference evidence="4" key="1">
    <citation type="submission" date="2021-01" db="EMBL/GenBank/DDBJ databases">
        <title>Caligus Genome Assembly.</title>
        <authorList>
            <person name="Gallardo-Escarate C."/>
        </authorList>
    </citation>
    <scope>NUCLEOTIDE SEQUENCE [LARGE SCALE GENOMIC DNA]</scope>
</reference>
<proteinExistence type="predicted"/>
<protein>
    <submittedName>
        <fullName evidence="3">Dihydropyrimidine dehydrogenase</fullName>
    </submittedName>
</protein>
<feature type="compositionally biased region" description="Polar residues" evidence="1">
    <location>
        <begin position="70"/>
        <end position="81"/>
    </location>
</feature>
<evidence type="ECO:0000313" key="4">
    <source>
        <dbReference type="Proteomes" id="UP000595437"/>
    </source>
</evidence>
<dbReference type="AlphaFoldDB" id="A0A7T8HJD3"/>
<sequence>MCNPSARVQNNVLWRHIWKEFTFLLFCSLHFLGTARIFENPFRKTTKTLFAPHRIAEVAQSKAVSPAPRTMTSPYNSGSDG</sequence>
<organism evidence="3 4">
    <name type="scientific">Caligus rogercresseyi</name>
    <name type="common">Sea louse</name>
    <dbReference type="NCBI Taxonomy" id="217165"/>
    <lineage>
        <taxon>Eukaryota</taxon>
        <taxon>Metazoa</taxon>
        <taxon>Ecdysozoa</taxon>
        <taxon>Arthropoda</taxon>
        <taxon>Crustacea</taxon>
        <taxon>Multicrustacea</taxon>
        <taxon>Hexanauplia</taxon>
        <taxon>Copepoda</taxon>
        <taxon>Siphonostomatoida</taxon>
        <taxon>Caligidae</taxon>
        <taxon>Caligus</taxon>
    </lineage>
</organism>
<keyword evidence="2" id="KW-0472">Membrane</keyword>
<feature type="transmembrane region" description="Helical" evidence="2">
    <location>
        <begin position="21"/>
        <end position="38"/>
    </location>
</feature>
<evidence type="ECO:0000313" key="3">
    <source>
        <dbReference type="EMBL" id="QQP51182.1"/>
    </source>
</evidence>
<keyword evidence="2" id="KW-0812">Transmembrane</keyword>
<accession>A0A7T8HJD3</accession>
<gene>
    <name evidence="3" type="ORF">FKW44_012445</name>
</gene>
<evidence type="ECO:0000256" key="2">
    <source>
        <dbReference type="SAM" id="Phobius"/>
    </source>
</evidence>
<dbReference type="OrthoDB" id="8300435at2759"/>